<reference evidence="2 3" key="1">
    <citation type="journal article" date="2011" name="Front. Microbiol.">
        <title>Genomic signatures of strain selection and enhancement in Bacillus atrophaeus var. globigii, a historical biowarfare simulant.</title>
        <authorList>
            <person name="Gibbons H.S."/>
            <person name="Broomall S.M."/>
            <person name="McNew L.A."/>
            <person name="Daligault H."/>
            <person name="Chapman C."/>
            <person name="Bruce D."/>
            <person name="Karavis M."/>
            <person name="Krepps M."/>
            <person name="McGregor P.A."/>
            <person name="Hong C."/>
            <person name="Park K.H."/>
            <person name="Akmal A."/>
            <person name="Feldman A."/>
            <person name="Lin J.S."/>
            <person name="Chang W.E."/>
            <person name="Higgs B.W."/>
            <person name="Demirev P."/>
            <person name="Lindquist J."/>
            <person name="Liem A."/>
            <person name="Fochler E."/>
            <person name="Read T.D."/>
            <person name="Tapia R."/>
            <person name="Johnson S."/>
            <person name="Bishop-Lilly K.A."/>
            <person name="Detter C."/>
            <person name="Han C."/>
            <person name="Sozhamannan S."/>
            <person name="Rosenzweig C.N."/>
            <person name="Skowronski E.W."/>
        </authorList>
    </citation>
    <scope>NUCLEOTIDE SEQUENCE [LARGE SCALE GENOMIC DNA]</scope>
    <source>
        <strain evidence="2 3">AIT1</strain>
    </source>
</reference>
<comment type="caution">
    <text evidence="2">The sequence shown here is derived from an EMBL/GenBank/DDBJ whole genome shotgun (WGS) entry which is preliminary data.</text>
</comment>
<name>A0A432XAG2_9GAMM</name>
<evidence type="ECO:0000256" key="1">
    <source>
        <dbReference type="SAM" id="Phobius"/>
    </source>
</evidence>
<feature type="transmembrane region" description="Helical" evidence="1">
    <location>
        <begin position="20"/>
        <end position="37"/>
    </location>
</feature>
<dbReference type="Pfam" id="PF11872">
    <property type="entry name" value="DUF3392"/>
    <property type="match status" value="1"/>
</dbReference>
<organism evidence="2 3">
    <name type="scientific">Aliidiomarina taiwanensis</name>
    <dbReference type="NCBI Taxonomy" id="946228"/>
    <lineage>
        <taxon>Bacteria</taxon>
        <taxon>Pseudomonadati</taxon>
        <taxon>Pseudomonadota</taxon>
        <taxon>Gammaproteobacteria</taxon>
        <taxon>Alteromonadales</taxon>
        <taxon>Idiomarinaceae</taxon>
        <taxon>Aliidiomarina</taxon>
    </lineage>
</organism>
<sequence length="108" mass="12286">MLNDILLFLTLHLRPYTSQLAMMVVATLLVLYGDTINRAVKRHVNHYHFILRTLVFVLLCAFGYGLLLTWLTPLLAQALYKIPSLYLGISMVGIILGLGILAERKRIF</sequence>
<dbReference type="InterPro" id="IPR021813">
    <property type="entry name" value="DUF3392"/>
</dbReference>
<feature type="transmembrane region" description="Helical" evidence="1">
    <location>
        <begin position="49"/>
        <end position="71"/>
    </location>
</feature>
<dbReference type="Proteomes" id="UP000286976">
    <property type="component" value="Unassembled WGS sequence"/>
</dbReference>
<gene>
    <name evidence="2" type="ORF">CWE15_03830</name>
</gene>
<proteinExistence type="predicted"/>
<keyword evidence="1" id="KW-1133">Transmembrane helix</keyword>
<keyword evidence="1" id="KW-0812">Transmembrane</keyword>
<keyword evidence="1" id="KW-0472">Membrane</keyword>
<dbReference type="EMBL" id="PIPQ01000001">
    <property type="protein sequence ID" value="RUO44310.1"/>
    <property type="molecule type" value="Genomic_DNA"/>
</dbReference>
<evidence type="ECO:0000313" key="2">
    <source>
        <dbReference type="EMBL" id="RUO44310.1"/>
    </source>
</evidence>
<keyword evidence="3" id="KW-1185">Reference proteome</keyword>
<protein>
    <submittedName>
        <fullName evidence="2">DUF3392 domain-containing protein</fullName>
    </submittedName>
</protein>
<dbReference type="OrthoDB" id="6196761at2"/>
<dbReference type="AlphaFoldDB" id="A0A432XAG2"/>
<evidence type="ECO:0000313" key="3">
    <source>
        <dbReference type="Proteomes" id="UP000286976"/>
    </source>
</evidence>
<dbReference type="RefSeq" id="WP_126756712.1">
    <property type="nucleotide sequence ID" value="NZ_PIPQ01000001.1"/>
</dbReference>
<feature type="transmembrane region" description="Helical" evidence="1">
    <location>
        <begin position="83"/>
        <end position="102"/>
    </location>
</feature>
<accession>A0A432XAG2</accession>